<dbReference type="Proteomes" id="UP001152759">
    <property type="component" value="Chromosome 6"/>
</dbReference>
<dbReference type="PANTHER" id="PTHR13555">
    <property type="entry name" value="C2H2 ZINC FINGER CGI-62-RELATED"/>
    <property type="match status" value="1"/>
</dbReference>
<feature type="compositionally biased region" description="Basic and acidic residues" evidence="6">
    <location>
        <begin position="274"/>
        <end position="287"/>
    </location>
</feature>
<sequence length="368" mass="39781">QAEVETRPPLEKDLALGLSEGHLERINSALSDSSVTGGKVRQFFQERRCPRSKSHGATARGWDKSFPLEPLKKGVKAKTIPLHTPILNLDEINSNLRLKDKFSFNKSPGLNGDTQGLSNINTVIFTKLPNIGGPLISEKKPDNRIGEEFNAQSGITTNKGEMSPTKDVSAITRGISRLPVSPKRKIEPPKPIGGLTKVASTEEKKPQAPPQAPGRRVPRPNITTTTLSPPKTVTTAKPTIPVIKSLKPPAVKPAPLKPKAPAGRAGAGVGAKAAPKDEAATDFDPKSRPVPPGLEQCPICFRSFAPDRIAAHKKVCQKTTKKKRKAFDPVKQRLEGTEAAQFLTKKGGKVPTHRRRKNPTGEQSTRNS</sequence>
<keyword evidence="4" id="KW-0862">Zinc</keyword>
<evidence type="ECO:0000259" key="7">
    <source>
        <dbReference type="PROSITE" id="PS52027"/>
    </source>
</evidence>
<feature type="region of interest" description="Disordered" evidence="6">
    <location>
        <begin position="317"/>
        <end position="368"/>
    </location>
</feature>
<evidence type="ECO:0000256" key="1">
    <source>
        <dbReference type="ARBA" id="ARBA00022723"/>
    </source>
</evidence>
<evidence type="ECO:0000256" key="2">
    <source>
        <dbReference type="ARBA" id="ARBA00022737"/>
    </source>
</evidence>
<evidence type="ECO:0000313" key="9">
    <source>
        <dbReference type="Proteomes" id="UP001152759"/>
    </source>
</evidence>
<keyword evidence="3 5" id="KW-0863">Zinc-finger</keyword>
<protein>
    <recommendedName>
        <fullName evidence="7">C2HC/C3H-type domain-containing protein</fullName>
    </recommendedName>
</protein>
<evidence type="ECO:0000256" key="4">
    <source>
        <dbReference type="ARBA" id="ARBA00022833"/>
    </source>
</evidence>
<feature type="compositionally biased region" description="Basic and acidic residues" evidence="6">
    <location>
        <begin position="326"/>
        <end position="336"/>
    </location>
</feature>
<evidence type="ECO:0000256" key="3">
    <source>
        <dbReference type="ARBA" id="ARBA00022771"/>
    </source>
</evidence>
<feature type="compositionally biased region" description="Basic residues" evidence="6">
    <location>
        <begin position="346"/>
        <end position="358"/>
    </location>
</feature>
<dbReference type="Pfam" id="PF13913">
    <property type="entry name" value="zf-C2HC_2"/>
    <property type="match status" value="1"/>
</dbReference>
<accession>A0A9P0F424</accession>
<keyword evidence="1" id="KW-0479">Metal-binding</keyword>
<feature type="domain" description="C2HC/C3H-type" evidence="7">
    <location>
        <begin position="293"/>
        <end position="322"/>
    </location>
</feature>
<evidence type="ECO:0000313" key="8">
    <source>
        <dbReference type="EMBL" id="CAH0391179.1"/>
    </source>
</evidence>
<keyword evidence="9" id="KW-1185">Reference proteome</keyword>
<dbReference type="GO" id="GO:0008270">
    <property type="term" value="F:zinc ion binding"/>
    <property type="evidence" value="ECO:0007669"/>
    <property type="project" value="UniProtKB-KW"/>
</dbReference>
<reference evidence="8" key="1">
    <citation type="submission" date="2021-12" db="EMBL/GenBank/DDBJ databases">
        <authorList>
            <person name="King R."/>
        </authorList>
    </citation>
    <scope>NUCLEOTIDE SEQUENCE</scope>
</reference>
<dbReference type="Gene3D" id="3.30.160.60">
    <property type="entry name" value="Classic Zinc Finger"/>
    <property type="match status" value="1"/>
</dbReference>
<dbReference type="PROSITE" id="PS52027">
    <property type="entry name" value="ZF_C2HC_C3H"/>
    <property type="match status" value="1"/>
</dbReference>
<dbReference type="EMBL" id="OU963867">
    <property type="protein sequence ID" value="CAH0391179.1"/>
    <property type="molecule type" value="Genomic_DNA"/>
</dbReference>
<dbReference type="InterPro" id="IPR049899">
    <property type="entry name" value="Znf_C2HC_C3H"/>
</dbReference>
<feature type="region of interest" description="Disordered" evidence="6">
    <location>
        <begin position="154"/>
        <end position="294"/>
    </location>
</feature>
<evidence type="ECO:0000256" key="5">
    <source>
        <dbReference type="PROSITE-ProRule" id="PRU01371"/>
    </source>
</evidence>
<keyword evidence="2" id="KW-0677">Repeat</keyword>
<proteinExistence type="predicted"/>
<gene>
    <name evidence="8" type="ORF">BEMITA_LOCUS9826</name>
</gene>
<name>A0A9P0F424_BEMTA</name>
<organism evidence="8 9">
    <name type="scientific">Bemisia tabaci</name>
    <name type="common">Sweetpotato whitefly</name>
    <name type="synonym">Aleurodes tabaci</name>
    <dbReference type="NCBI Taxonomy" id="7038"/>
    <lineage>
        <taxon>Eukaryota</taxon>
        <taxon>Metazoa</taxon>
        <taxon>Ecdysozoa</taxon>
        <taxon>Arthropoda</taxon>
        <taxon>Hexapoda</taxon>
        <taxon>Insecta</taxon>
        <taxon>Pterygota</taxon>
        <taxon>Neoptera</taxon>
        <taxon>Paraneoptera</taxon>
        <taxon>Hemiptera</taxon>
        <taxon>Sternorrhyncha</taxon>
        <taxon>Aleyrodoidea</taxon>
        <taxon>Aleyrodidae</taxon>
        <taxon>Aleyrodinae</taxon>
        <taxon>Bemisia</taxon>
    </lineage>
</organism>
<dbReference type="InterPro" id="IPR026319">
    <property type="entry name" value="ZC2HC1A/B-like"/>
</dbReference>
<evidence type="ECO:0000256" key="6">
    <source>
        <dbReference type="SAM" id="MobiDB-lite"/>
    </source>
</evidence>
<feature type="compositionally biased region" description="Low complexity" evidence="6">
    <location>
        <begin position="223"/>
        <end position="235"/>
    </location>
</feature>
<feature type="non-terminal residue" evidence="8">
    <location>
        <position position="368"/>
    </location>
</feature>
<dbReference type="AlphaFoldDB" id="A0A9P0F424"/>